<reference evidence="5 6" key="1">
    <citation type="journal article" date="2018" name="Mycol. Prog.">
        <title>Coniella lustricola, a new species from submerged detritus.</title>
        <authorList>
            <person name="Raudabaugh D.B."/>
            <person name="Iturriaga T."/>
            <person name="Carver A."/>
            <person name="Mondo S."/>
            <person name="Pangilinan J."/>
            <person name="Lipzen A."/>
            <person name="He G."/>
            <person name="Amirebrahimi M."/>
            <person name="Grigoriev I.V."/>
            <person name="Miller A.N."/>
        </authorList>
    </citation>
    <scope>NUCLEOTIDE SEQUENCE [LARGE SCALE GENOMIC DNA]</scope>
    <source>
        <strain evidence="5 6">B22-T-1</strain>
    </source>
</reference>
<accession>A0A2T3A712</accession>
<keyword evidence="2 3" id="KW-0378">Hydrolase</keyword>
<dbReference type="AlphaFoldDB" id="A0A2T3A712"/>
<dbReference type="Pfam" id="PF00135">
    <property type="entry name" value="COesterase"/>
    <property type="match status" value="1"/>
</dbReference>
<dbReference type="SUPFAM" id="SSF53474">
    <property type="entry name" value="alpha/beta-Hydrolases"/>
    <property type="match status" value="1"/>
</dbReference>
<evidence type="ECO:0000256" key="3">
    <source>
        <dbReference type="RuleBase" id="RU361235"/>
    </source>
</evidence>
<feature type="non-terminal residue" evidence="5">
    <location>
        <position position="513"/>
    </location>
</feature>
<dbReference type="InterPro" id="IPR019826">
    <property type="entry name" value="Carboxylesterase_B_AS"/>
</dbReference>
<dbReference type="InParanoid" id="A0A2T3A712"/>
<evidence type="ECO:0000256" key="1">
    <source>
        <dbReference type="ARBA" id="ARBA00005964"/>
    </source>
</evidence>
<proteinExistence type="inferred from homology"/>
<dbReference type="EMBL" id="KZ678450">
    <property type="protein sequence ID" value="PSR84026.1"/>
    <property type="molecule type" value="Genomic_DNA"/>
</dbReference>
<gene>
    <name evidence="5" type="ORF">BD289DRAFT_335836</name>
</gene>
<dbReference type="PANTHER" id="PTHR11559">
    <property type="entry name" value="CARBOXYLESTERASE"/>
    <property type="match status" value="1"/>
</dbReference>
<sequence length="513" mass="56252">PVVDLSYALYAPQIVDSPDSRTYYNFSNIRYAAPPVESLRFQLPADPINNRSAGIQDGTYGKICPQAYTPWQSTAAVQAPPGVAESEDCLFLDVVVPQDVWSQRCNASRPVIVWIHGGGFQIGSKWGTPLTNPLGLLDRSFDDDGEGAIWIGLQYRLGAFGFLQGDSFETAGGVPNVGFFDQRKALDWVQQYVSLFGGDASRVTVMGESAGAGSILHHLTAYGGEKDAPQFQQAILQSPAYVPRPYASQAEDSFSVLLSTANVSTLAELGGLDTYDLQVANKLSQTSDFYGTFQFGPAPDGSYVPELPEKLLASGQYHKDVKVIVAHNTFEAEKYTDPAATNSSDFDTYMDLYFPEANASVLEELSTSIYPAVYNDTSFPWSTPFDRLLVAISEFTFTCHAYFIGEALGAEVGADAYSYLFSVPPGTHTLDVYYSYYLNSTWSSTVTNVTTAHYLQRYLTTFAAQGDPNQEGLPSFPIYGSDHTDLNLNETFVNTLTDPAANSRCDWWRQASY</sequence>
<dbReference type="PROSITE" id="PS00941">
    <property type="entry name" value="CARBOXYLESTERASE_B_2"/>
    <property type="match status" value="1"/>
</dbReference>
<dbReference type="EC" id="3.1.1.-" evidence="3"/>
<dbReference type="Gene3D" id="3.40.50.1820">
    <property type="entry name" value="alpha/beta hydrolase"/>
    <property type="match status" value="1"/>
</dbReference>
<dbReference type="InterPro" id="IPR050309">
    <property type="entry name" value="Type-B_Carboxylest/Lipase"/>
</dbReference>
<keyword evidence="6" id="KW-1185">Reference proteome</keyword>
<dbReference type="Proteomes" id="UP000241462">
    <property type="component" value="Unassembled WGS sequence"/>
</dbReference>
<evidence type="ECO:0000313" key="5">
    <source>
        <dbReference type="EMBL" id="PSR84026.1"/>
    </source>
</evidence>
<protein>
    <recommendedName>
        <fullName evidence="3">Carboxylic ester hydrolase</fullName>
        <ecNumber evidence="3">3.1.1.-</ecNumber>
    </recommendedName>
</protein>
<feature type="non-terminal residue" evidence="5">
    <location>
        <position position="1"/>
    </location>
</feature>
<dbReference type="InterPro" id="IPR019819">
    <property type="entry name" value="Carboxylesterase_B_CS"/>
</dbReference>
<evidence type="ECO:0000256" key="2">
    <source>
        <dbReference type="ARBA" id="ARBA00022801"/>
    </source>
</evidence>
<dbReference type="InterPro" id="IPR029058">
    <property type="entry name" value="AB_hydrolase_fold"/>
</dbReference>
<evidence type="ECO:0000259" key="4">
    <source>
        <dbReference type="Pfam" id="PF00135"/>
    </source>
</evidence>
<evidence type="ECO:0000313" key="6">
    <source>
        <dbReference type="Proteomes" id="UP000241462"/>
    </source>
</evidence>
<name>A0A2T3A712_9PEZI</name>
<comment type="similarity">
    <text evidence="1 3">Belongs to the type-B carboxylesterase/lipase family.</text>
</comment>
<dbReference type="OrthoDB" id="408631at2759"/>
<feature type="domain" description="Carboxylesterase type B" evidence="4">
    <location>
        <begin position="15"/>
        <end position="488"/>
    </location>
</feature>
<dbReference type="PROSITE" id="PS00122">
    <property type="entry name" value="CARBOXYLESTERASE_B_1"/>
    <property type="match status" value="1"/>
</dbReference>
<dbReference type="InterPro" id="IPR002018">
    <property type="entry name" value="CarbesteraseB"/>
</dbReference>
<dbReference type="GO" id="GO:0016787">
    <property type="term" value="F:hydrolase activity"/>
    <property type="evidence" value="ECO:0007669"/>
    <property type="project" value="UniProtKB-KW"/>
</dbReference>
<dbReference type="STRING" id="2025994.A0A2T3A712"/>
<organism evidence="5 6">
    <name type="scientific">Coniella lustricola</name>
    <dbReference type="NCBI Taxonomy" id="2025994"/>
    <lineage>
        <taxon>Eukaryota</taxon>
        <taxon>Fungi</taxon>
        <taxon>Dikarya</taxon>
        <taxon>Ascomycota</taxon>
        <taxon>Pezizomycotina</taxon>
        <taxon>Sordariomycetes</taxon>
        <taxon>Sordariomycetidae</taxon>
        <taxon>Diaporthales</taxon>
        <taxon>Schizoparmaceae</taxon>
        <taxon>Coniella</taxon>
    </lineage>
</organism>